<protein>
    <submittedName>
        <fullName evidence="1">Uncharacterized protein</fullName>
    </submittedName>
</protein>
<proteinExistence type="predicted"/>
<reference evidence="1" key="2">
    <citation type="journal article" date="2020" name="Nat. Commun.">
        <title>Large-scale genome sequencing of mycorrhizal fungi provides insights into the early evolution of symbiotic traits.</title>
        <authorList>
            <person name="Miyauchi S."/>
            <person name="Kiss E."/>
            <person name="Kuo A."/>
            <person name="Drula E."/>
            <person name="Kohler A."/>
            <person name="Sanchez-Garcia M."/>
            <person name="Morin E."/>
            <person name="Andreopoulos B."/>
            <person name="Barry K.W."/>
            <person name="Bonito G."/>
            <person name="Buee M."/>
            <person name="Carver A."/>
            <person name="Chen C."/>
            <person name="Cichocki N."/>
            <person name="Clum A."/>
            <person name="Culley D."/>
            <person name="Crous P.W."/>
            <person name="Fauchery L."/>
            <person name="Girlanda M."/>
            <person name="Hayes R.D."/>
            <person name="Keri Z."/>
            <person name="LaButti K."/>
            <person name="Lipzen A."/>
            <person name="Lombard V."/>
            <person name="Magnuson J."/>
            <person name="Maillard F."/>
            <person name="Murat C."/>
            <person name="Nolan M."/>
            <person name="Ohm R.A."/>
            <person name="Pangilinan J."/>
            <person name="Pereira M.F."/>
            <person name="Perotto S."/>
            <person name="Peter M."/>
            <person name="Pfister S."/>
            <person name="Riley R."/>
            <person name="Sitrit Y."/>
            <person name="Stielow J.B."/>
            <person name="Szollosi G."/>
            <person name="Zifcakova L."/>
            <person name="Stursova M."/>
            <person name="Spatafora J.W."/>
            <person name="Tedersoo L."/>
            <person name="Vaario L.M."/>
            <person name="Yamada A."/>
            <person name="Yan M."/>
            <person name="Wang P."/>
            <person name="Xu J."/>
            <person name="Bruns T."/>
            <person name="Baldrian P."/>
            <person name="Vilgalys R."/>
            <person name="Dunand C."/>
            <person name="Henrissat B."/>
            <person name="Grigoriev I.V."/>
            <person name="Hibbett D."/>
            <person name="Nagy L.G."/>
            <person name="Martin F.M."/>
        </authorList>
    </citation>
    <scope>NUCLEOTIDE SEQUENCE</scope>
    <source>
        <strain evidence="1">P2</strain>
    </source>
</reference>
<dbReference type="Proteomes" id="UP000886501">
    <property type="component" value="Unassembled WGS sequence"/>
</dbReference>
<keyword evidence="2" id="KW-1185">Reference proteome</keyword>
<name>A0ACB6ZKI9_THEGA</name>
<accession>A0ACB6ZKI9</accession>
<evidence type="ECO:0000313" key="1">
    <source>
        <dbReference type="EMBL" id="KAF9650330.1"/>
    </source>
</evidence>
<gene>
    <name evidence="1" type="ORF">BDM02DRAFT_3185536</name>
</gene>
<organism evidence="1 2">
    <name type="scientific">Thelephora ganbajun</name>
    <name type="common">Ganba fungus</name>
    <dbReference type="NCBI Taxonomy" id="370292"/>
    <lineage>
        <taxon>Eukaryota</taxon>
        <taxon>Fungi</taxon>
        <taxon>Dikarya</taxon>
        <taxon>Basidiomycota</taxon>
        <taxon>Agaricomycotina</taxon>
        <taxon>Agaricomycetes</taxon>
        <taxon>Thelephorales</taxon>
        <taxon>Thelephoraceae</taxon>
        <taxon>Thelephora</taxon>
    </lineage>
</organism>
<dbReference type="EMBL" id="MU117986">
    <property type="protein sequence ID" value="KAF9650330.1"/>
    <property type="molecule type" value="Genomic_DNA"/>
</dbReference>
<sequence>MVASYPNIGDLFTVAYVSYCWRTTLLAFPNLLSNIQNGSVKKMLALLEWSKLAPLRISLQFARPPEEVMDSFYNNSAQIILLRSDNHTVLTRLLAHPMTSPAAPSIELDGLEVVNDAQDLPDEPADLAPSLRVLTVWCNTWGFKFCVPISRASNSTARGTPRRQAAKCSFSAMPNIGGSGCQMGRRTL</sequence>
<evidence type="ECO:0000313" key="2">
    <source>
        <dbReference type="Proteomes" id="UP000886501"/>
    </source>
</evidence>
<comment type="caution">
    <text evidence="1">The sequence shown here is derived from an EMBL/GenBank/DDBJ whole genome shotgun (WGS) entry which is preliminary data.</text>
</comment>
<reference evidence="1" key="1">
    <citation type="submission" date="2019-10" db="EMBL/GenBank/DDBJ databases">
        <authorList>
            <consortium name="DOE Joint Genome Institute"/>
            <person name="Kuo A."/>
            <person name="Miyauchi S."/>
            <person name="Kiss E."/>
            <person name="Drula E."/>
            <person name="Kohler A."/>
            <person name="Sanchez-Garcia M."/>
            <person name="Andreopoulos B."/>
            <person name="Barry K.W."/>
            <person name="Bonito G."/>
            <person name="Buee M."/>
            <person name="Carver A."/>
            <person name="Chen C."/>
            <person name="Cichocki N."/>
            <person name="Clum A."/>
            <person name="Culley D."/>
            <person name="Crous P.W."/>
            <person name="Fauchery L."/>
            <person name="Girlanda M."/>
            <person name="Hayes R."/>
            <person name="Keri Z."/>
            <person name="Labutti K."/>
            <person name="Lipzen A."/>
            <person name="Lombard V."/>
            <person name="Magnuson J."/>
            <person name="Maillard F."/>
            <person name="Morin E."/>
            <person name="Murat C."/>
            <person name="Nolan M."/>
            <person name="Ohm R."/>
            <person name="Pangilinan J."/>
            <person name="Pereira M."/>
            <person name="Perotto S."/>
            <person name="Peter M."/>
            <person name="Riley R."/>
            <person name="Sitrit Y."/>
            <person name="Stielow B."/>
            <person name="Szollosi G."/>
            <person name="Zifcakova L."/>
            <person name="Stursova M."/>
            <person name="Spatafora J.W."/>
            <person name="Tedersoo L."/>
            <person name="Vaario L.-M."/>
            <person name="Yamada A."/>
            <person name="Yan M."/>
            <person name="Wang P."/>
            <person name="Xu J."/>
            <person name="Bruns T."/>
            <person name="Baldrian P."/>
            <person name="Vilgalys R."/>
            <person name="Henrissat B."/>
            <person name="Grigoriev I.V."/>
            <person name="Hibbett D."/>
            <person name="Nagy L.G."/>
            <person name="Martin F.M."/>
        </authorList>
    </citation>
    <scope>NUCLEOTIDE SEQUENCE</scope>
    <source>
        <strain evidence="1">P2</strain>
    </source>
</reference>